<feature type="coiled-coil region" evidence="1">
    <location>
        <begin position="30"/>
        <end position="64"/>
    </location>
</feature>
<organism evidence="2 3">
    <name type="scientific">[Clostridium] ammoniilyticum</name>
    <dbReference type="NCBI Taxonomy" id="2981784"/>
    <lineage>
        <taxon>Bacteria</taxon>
        <taxon>Bacillati</taxon>
        <taxon>Bacillota</taxon>
        <taxon>Erysipelotrichia</taxon>
        <taxon>Erysipelotrichales</taxon>
        <taxon>Coprobacillaceae</taxon>
        <taxon>Faecalibacillus</taxon>
    </lineage>
</organism>
<keyword evidence="1" id="KW-0175">Coiled coil</keyword>
<evidence type="ECO:0000313" key="2">
    <source>
        <dbReference type="EMBL" id="MCU6738729.1"/>
    </source>
</evidence>
<reference evidence="2 3" key="1">
    <citation type="journal article" date="2021" name="ISME Commun">
        <title>Automated analysis of genomic sequences facilitates high-throughput and comprehensive description of bacteria.</title>
        <authorList>
            <person name="Hitch T.C.A."/>
        </authorList>
    </citation>
    <scope>NUCLEOTIDE SEQUENCE [LARGE SCALE GENOMIC DNA]</scope>
    <source>
        <strain evidence="2 3">H4_15</strain>
    </source>
</reference>
<name>A0ABT2SV71_9FIRM</name>
<gene>
    <name evidence="2" type="ORF">OCV55_08540</name>
</gene>
<sequence length="87" mass="9991">MVRLSQKAQVTLFGICVAGLIFGGAGYAQAKSVEAKYEEQSKQIELYKDELNDMQCQLQEYTKYKAMYECIAVEKDQLQKEVEELQK</sequence>
<evidence type="ECO:0000256" key="1">
    <source>
        <dbReference type="SAM" id="Coils"/>
    </source>
</evidence>
<dbReference type="EMBL" id="JAOQJR010000008">
    <property type="protein sequence ID" value="MCU6738729.1"/>
    <property type="molecule type" value="Genomic_DNA"/>
</dbReference>
<keyword evidence="3" id="KW-1185">Reference proteome</keyword>
<proteinExistence type="predicted"/>
<dbReference type="Proteomes" id="UP001208364">
    <property type="component" value="Unassembled WGS sequence"/>
</dbReference>
<protein>
    <submittedName>
        <fullName evidence="2">Uncharacterized protein</fullName>
    </submittedName>
</protein>
<evidence type="ECO:0000313" key="3">
    <source>
        <dbReference type="Proteomes" id="UP001208364"/>
    </source>
</evidence>
<accession>A0ABT2SV71</accession>
<dbReference type="RefSeq" id="WP_147580362.1">
    <property type="nucleotide sequence ID" value="NZ_JAOQJR010000008.1"/>
</dbReference>
<comment type="caution">
    <text evidence="2">The sequence shown here is derived from an EMBL/GenBank/DDBJ whole genome shotgun (WGS) entry which is preliminary data.</text>
</comment>